<name>A0A0B0NYX4_GOSAR</name>
<keyword evidence="2" id="KW-1185">Reference proteome</keyword>
<organism evidence="1 2">
    <name type="scientific">Gossypium arboreum</name>
    <name type="common">Tree cotton</name>
    <name type="synonym">Gossypium nanking</name>
    <dbReference type="NCBI Taxonomy" id="29729"/>
    <lineage>
        <taxon>Eukaryota</taxon>
        <taxon>Viridiplantae</taxon>
        <taxon>Streptophyta</taxon>
        <taxon>Embryophyta</taxon>
        <taxon>Tracheophyta</taxon>
        <taxon>Spermatophyta</taxon>
        <taxon>Magnoliopsida</taxon>
        <taxon>eudicotyledons</taxon>
        <taxon>Gunneridae</taxon>
        <taxon>Pentapetalae</taxon>
        <taxon>rosids</taxon>
        <taxon>malvids</taxon>
        <taxon>Malvales</taxon>
        <taxon>Malvaceae</taxon>
        <taxon>Malvoideae</taxon>
        <taxon>Gossypium</taxon>
    </lineage>
</organism>
<dbReference type="AlphaFoldDB" id="A0A0B0NYX4"/>
<gene>
    <name evidence="1" type="ORF">F383_25712</name>
</gene>
<evidence type="ECO:0000313" key="1">
    <source>
        <dbReference type="EMBL" id="KHG19703.1"/>
    </source>
</evidence>
<protein>
    <submittedName>
        <fullName evidence="1">Uncharacterized protein</fullName>
    </submittedName>
</protein>
<evidence type="ECO:0000313" key="2">
    <source>
        <dbReference type="Proteomes" id="UP000032142"/>
    </source>
</evidence>
<dbReference type="Proteomes" id="UP000032142">
    <property type="component" value="Unassembled WGS sequence"/>
</dbReference>
<reference evidence="2" key="1">
    <citation type="submission" date="2014-09" db="EMBL/GenBank/DDBJ databases">
        <authorList>
            <person name="Mudge J."/>
            <person name="Ramaraj T."/>
            <person name="Lindquist I.E."/>
            <person name="Bharti A.K."/>
            <person name="Sundararajan A."/>
            <person name="Cameron C.T."/>
            <person name="Woodward J.E."/>
            <person name="May G.D."/>
            <person name="Brubaker C."/>
            <person name="Broadhvest J."/>
            <person name="Wilkins T.A."/>
        </authorList>
    </citation>
    <scope>NUCLEOTIDE SEQUENCE</scope>
    <source>
        <strain evidence="2">cv. AKA8401</strain>
    </source>
</reference>
<dbReference type="EMBL" id="KN413727">
    <property type="protein sequence ID" value="KHG19703.1"/>
    <property type="molecule type" value="Genomic_DNA"/>
</dbReference>
<proteinExistence type="predicted"/>
<sequence>MRHWVSNYYFELTNEALGAKLVCFGCIRVSVRVRVVLIRVIKRSDIMKGI</sequence>
<accession>A0A0B0NYX4</accession>